<dbReference type="GO" id="GO:0004424">
    <property type="term" value="F:imidazoleglycerol-phosphate dehydratase activity"/>
    <property type="evidence" value="ECO:0007669"/>
    <property type="project" value="UniProtKB-UniRule"/>
</dbReference>
<comment type="caution">
    <text evidence="7">The sequence shown here is derived from an EMBL/GenBank/DDBJ whole genome shotgun (WGS) entry which is preliminary data.</text>
</comment>
<dbReference type="GO" id="GO:0000105">
    <property type="term" value="P:L-histidine biosynthetic process"/>
    <property type="evidence" value="ECO:0007669"/>
    <property type="project" value="UniProtKB-UniRule"/>
</dbReference>
<dbReference type="HAMAP" id="MF_00076">
    <property type="entry name" value="HisB"/>
    <property type="match status" value="1"/>
</dbReference>
<proteinExistence type="inferred from homology"/>
<evidence type="ECO:0000256" key="1">
    <source>
        <dbReference type="ARBA" id="ARBA00005047"/>
    </source>
</evidence>
<dbReference type="NCBIfam" id="NF002111">
    <property type="entry name" value="PRK00951.2-1"/>
    <property type="match status" value="1"/>
</dbReference>
<accession>A0A133VIK3</accession>
<dbReference type="CDD" id="cd07914">
    <property type="entry name" value="IGPD"/>
    <property type="match status" value="1"/>
</dbReference>
<name>A0A133VIK3_9EURY</name>
<dbReference type="Pfam" id="PF00475">
    <property type="entry name" value="IGPD"/>
    <property type="match status" value="1"/>
</dbReference>
<dbReference type="Gene3D" id="3.30.230.40">
    <property type="entry name" value="Imidazole glycerol phosphate dehydratase, domain 1"/>
    <property type="match status" value="2"/>
</dbReference>
<keyword evidence="6" id="KW-0963">Cytoplasm</keyword>
<evidence type="ECO:0000313" key="8">
    <source>
        <dbReference type="Proteomes" id="UP000070491"/>
    </source>
</evidence>
<dbReference type="PANTHER" id="PTHR23133">
    <property type="entry name" value="IMIDAZOLEGLYCEROL-PHOSPHATE DEHYDRATASE HIS7"/>
    <property type="match status" value="1"/>
</dbReference>
<dbReference type="FunFam" id="3.30.230.40:FF:000001">
    <property type="entry name" value="Imidazoleglycerol-phosphate dehydratase HisB"/>
    <property type="match status" value="1"/>
</dbReference>
<dbReference type="EC" id="4.2.1.19" evidence="6"/>
<dbReference type="InterPro" id="IPR020568">
    <property type="entry name" value="Ribosomal_Su5_D2-typ_SF"/>
</dbReference>
<sequence length="189" mass="20570">MRKGEVKRKTKETTIDVQITLEGSGEADVETGIEFFDHLLESFAKHGRFDLVAKSQGDFEHHIAEDTMIALGKALNEALGDKGGIRRMGDATVPMDDSLALVALDLGGRVYTDIDVDFEKEKLIDLNSDLFVHLLETLASNAESNLHVDLLRGSNDHHKAEAIFKALGVALSEAVTEKGEEVPSTKGVV</sequence>
<dbReference type="InterPro" id="IPR038494">
    <property type="entry name" value="IGPD_sf"/>
</dbReference>
<keyword evidence="5 6" id="KW-0456">Lyase</keyword>
<dbReference type="PANTHER" id="PTHR23133:SF2">
    <property type="entry name" value="IMIDAZOLEGLYCEROL-PHOSPHATE DEHYDRATASE"/>
    <property type="match status" value="1"/>
</dbReference>
<dbReference type="EMBL" id="LHYG01000008">
    <property type="protein sequence ID" value="KXB06271.1"/>
    <property type="molecule type" value="Genomic_DNA"/>
</dbReference>
<dbReference type="GO" id="GO:0005737">
    <property type="term" value="C:cytoplasm"/>
    <property type="evidence" value="ECO:0007669"/>
    <property type="project" value="UniProtKB-SubCell"/>
</dbReference>
<dbReference type="UniPathway" id="UPA00031">
    <property type="reaction ID" value="UER00011"/>
</dbReference>
<comment type="pathway">
    <text evidence="1 6">Amino-acid biosynthesis; L-histidine biosynthesis; L-histidine from 5-phospho-alpha-D-ribose 1-diphosphate: step 6/9.</text>
</comment>
<comment type="catalytic activity">
    <reaction evidence="6">
        <text>D-erythro-1-(imidazol-4-yl)glycerol 3-phosphate = 3-(imidazol-4-yl)-2-oxopropyl phosphate + H2O</text>
        <dbReference type="Rhea" id="RHEA:11040"/>
        <dbReference type="ChEBI" id="CHEBI:15377"/>
        <dbReference type="ChEBI" id="CHEBI:57766"/>
        <dbReference type="ChEBI" id="CHEBI:58278"/>
        <dbReference type="EC" id="4.2.1.19"/>
    </reaction>
</comment>
<evidence type="ECO:0000256" key="3">
    <source>
        <dbReference type="ARBA" id="ARBA00022605"/>
    </source>
</evidence>
<dbReference type="PATRIC" id="fig|1698282.3.peg.389"/>
<keyword evidence="8" id="KW-1185">Reference proteome</keyword>
<dbReference type="FunFam" id="3.30.230.40:FF:000003">
    <property type="entry name" value="Imidazoleglycerol-phosphate dehydratase HisB"/>
    <property type="match status" value="1"/>
</dbReference>
<evidence type="ECO:0000256" key="4">
    <source>
        <dbReference type="ARBA" id="ARBA00023102"/>
    </source>
</evidence>
<evidence type="ECO:0000313" key="7">
    <source>
        <dbReference type="EMBL" id="KXB06271.1"/>
    </source>
</evidence>
<dbReference type="NCBIfam" id="NF002114">
    <property type="entry name" value="PRK00951.2-4"/>
    <property type="match status" value="1"/>
</dbReference>
<comment type="subcellular location">
    <subcellularLocation>
        <location evidence="6">Cytoplasm</location>
    </subcellularLocation>
</comment>
<protein>
    <recommendedName>
        <fullName evidence="2 6">Imidazoleglycerol-phosphate dehydratase</fullName>
        <shortName evidence="6">IGPD</shortName>
        <ecNumber evidence="6">4.2.1.19</ecNumber>
    </recommendedName>
</protein>
<keyword evidence="3 6" id="KW-0028">Amino-acid biosynthesis</keyword>
<gene>
    <name evidence="6" type="primary">hisB</name>
    <name evidence="7" type="ORF">AKJ53_00870</name>
</gene>
<dbReference type="AlphaFoldDB" id="A0A133VIK3"/>
<organism evidence="7 8">
    <name type="scientific">candidate division MSBL1 archaeon SCGC-AAA382F02</name>
    <dbReference type="NCBI Taxonomy" id="1698282"/>
    <lineage>
        <taxon>Archaea</taxon>
        <taxon>Methanobacteriati</taxon>
        <taxon>Methanobacteriota</taxon>
        <taxon>candidate division MSBL1</taxon>
    </lineage>
</organism>
<comment type="similarity">
    <text evidence="6">Belongs to the imidazoleglycerol-phosphate dehydratase family.</text>
</comment>
<evidence type="ECO:0000256" key="6">
    <source>
        <dbReference type="HAMAP-Rule" id="MF_00076"/>
    </source>
</evidence>
<dbReference type="PROSITE" id="PS00955">
    <property type="entry name" value="IGP_DEHYDRATASE_2"/>
    <property type="match status" value="1"/>
</dbReference>
<dbReference type="SUPFAM" id="SSF54211">
    <property type="entry name" value="Ribosomal protein S5 domain 2-like"/>
    <property type="match status" value="2"/>
</dbReference>
<reference evidence="7 8" key="1">
    <citation type="journal article" date="2016" name="Sci. Rep.">
        <title>Metabolic traits of an uncultured archaeal lineage -MSBL1- from brine pools of the Red Sea.</title>
        <authorList>
            <person name="Mwirichia R."/>
            <person name="Alam I."/>
            <person name="Rashid M."/>
            <person name="Vinu M."/>
            <person name="Ba-Alawi W."/>
            <person name="Anthony Kamau A."/>
            <person name="Kamanda Ngugi D."/>
            <person name="Goker M."/>
            <person name="Klenk H.P."/>
            <person name="Bajic V."/>
            <person name="Stingl U."/>
        </authorList>
    </citation>
    <scope>NUCLEOTIDE SEQUENCE [LARGE SCALE GENOMIC DNA]</scope>
    <source>
        <strain evidence="7">SCGC-AAA382F02</strain>
    </source>
</reference>
<dbReference type="InterPro" id="IPR000807">
    <property type="entry name" value="ImidazoleglycerolP_deHydtase"/>
</dbReference>
<dbReference type="InterPro" id="IPR020565">
    <property type="entry name" value="ImidazoleglycerP_deHydtase_CS"/>
</dbReference>
<evidence type="ECO:0000256" key="5">
    <source>
        <dbReference type="ARBA" id="ARBA00023239"/>
    </source>
</evidence>
<evidence type="ECO:0000256" key="2">
    <source>
        <dbReference type="ARBA" id="ARBA00016664"/>
    </source>
</evidence>
<dbReference type="Proteomes" id="UP000070491">
    <property type="component" value="Unassembled WGS sequence"/>
</dbReference>
<keyword evidence="4 6" id="KW-0368">Histidine biosynthesis</keyword>